<dbReference type="AlphaFoldDB" id="A0A2Z2HVJ3"/>
<sequence length="282" mass="30910">MPAAADGETGPANELEADGNVYQFEQDGVASAEISPGVDVTIAEDSDDVGYDDFIVDSVNDFLKVENTVNSDRKVEFYVSNEYFAPRPNDGLRSLTDGPEASLKRVAIDGEQYTEVSVEFESDKTVIYPVDKIMGGVFTVRDGTKDVITNETPVPETKNEEIWEERSVDVDEVRNDTTIVDATFGDENRTEIYVAYEPDRTLPAGEKLPVPECGTPADIDDVCIEDERGGEAQILFKNVGTAEPEIMYKHDIGFIESMALGANDMAQIPERIDIPFLGGEDG</sequence>
<protein>
    <submittedName>
        <fullName evidence="1">Uncharacterized protein</fullName>
    </submittedName>
</protein>
<name>A0A2Z2HVJ3_9EURY</name>
<keyword evidence="2" id="KW-1185">Reference proteome</keyword>
<gene>
    <name evidence="1" type="ORF">B1756_14395</name>
</gene>
<proteinExistence type="predicted"/>
<dbReference type="Proteomes" id="UP000250088">
    <property type="component" value="Chromosome"/>
</dbReference>
<reference evidence="2" key="1">
    <citation type="submission" date="2017-02" db="EMBL/GenBank/DDBJ databases">
        <title>Natronthermophilus aegyptiacus gen. nov.,sp. nov., an aerobic, extremely halophilic alkalithermophilic archaeon isolated from the athalassohaline Wadi An Natrun, Egypt.</title>
        <authorList>
            <person name="Zhao B."/>
        </authorList>
    </citation>
    <scope>NUCLEOTIDE SEQUENCE [LARGE SCALE GENOMIC DNA]</scope>
    <source>
        <strain evidence="2">JW/NM-HA 15</strain>
    </source>
</reference>
<evidence type="ECO:0000313" key="1">
    <source>
        <dbReference type="EMBL" id="ARS90793.1"/>
    </source>
</evidence>
<evidence type="ECO:0000313" key="2">
    <source>
        <dbReference type="Proteomes" id="UP000250088"/>
    </source>
</evidence>
<organism evidence="1 2">
    <name type="scientific">Natrarchaeobaculum aegyptiacum</name>
    <dbReference type="NCBI Taxonomy" id="745377"/>
    <lineage>
        <taxon>Archaea</taxon>
        <taxon>Methanobacteriati</taxon>
        <taxon>Methanobacteriota</taxon>
        <taxon>Stenosarchaea group</taxon>
        <taxon>Halobacteria</taxon>
        <taxon>Halobacteriales</taxon>
        <taxon>Natrialbaceae</taxon>
        <taxon>Natrarchaeobaculum</taxon>
    </lineage>
</organism>
<accession>A0A2Z2HVJ3</accession>
<dbReference type="KEGG" id="naj:B1756_14395"/>
<dbReference type="EMBL" id="CP019893">
    <property type="protein sequence ID" value="ARS90793.1"/>
    <property type="molecule type" value="Genomic_DNA"/>
</dbReference>